<reference evidence="2" key="1">
    <citation type="journal article" date="2021" name="Nat. Commun.">
        <title>Genetic determinants of endophytism in the Arabidopsis root mycobiome.</title>
        <authorList>
            <person name="Mesny F."/>
            <person name="Miyauchi S."/>
            <person name="Thiergart T."/>
            <person name="Pickel B."/>
            <person name="Atanasova L."/>
            <person name="Karlsson M."/>
            <person name="Huettel B."/>
            <person name="Barry K.W."/>
            <person name="Haridas S."/>
            <person name="Chen C."/>
            <person name="Bauer D."/>
            <person name="Andreopoulos W."/>
            <person name="Pangilinan J."/>
            <person name="LaButti K."/>
            <person name="Riley R."/>
            <person name="Lipzen A."/>
            <person name="Clum A."/>
            <person name="Drula E."/>
            <person name="Henrissat B."/>
            <person name="Kohler A."/>
            <person name="Grigoriev I.V."/>
            <person name="Martin F.M."/>
            <person name="Hacquard S."/>
        </authorList>
    </citation>
    <scope>NUCLEOTIDE SEQUENCE</scope>
    <source>
        <strain evidence="2">MPI-SDFR-AT-0120</strain>
    </source>
</reference>
<sequence>MSTFVGSNHAIEFEGELMPQKRPALDDTGFGMPSTCSADEESNDGSIFECLDDESSGIECQLRAYCQFICDNWSKGRNDTDFVYPHVGDIFLLEEAAAAGCTMCAQFMQSASSAMVREAKEVMEQHCYAGLETGVSFSELNDMEESELLHLDLKFLLPLDSDDVFEDELDREIIILSVDMCATNFSGSTRNLDDGPTYKTKCALPLASRWLENCRKAHWQCNYRREQITPHRLVTTDQNCTRLRLREDFLDPPEYATLSHCWGEKKFVTLERHNLGNFKERIPQEALPQTFIDAILVARELGILYIWIDSLCIIQDDTDDWLREAATMSSVYGGSTLNIAASGAHDGAVGCFLRPQYTLQCLIQVEAGGRTLHYRCVPGNFYYHVLADMPLMRRGWTLQERLLPSRNLHFTSTQVFWECYQKVACETFPDKFPHSLTYEDSYLQKQPVSISMWSWIVERYSSCHLTRTEDKLVAISGLAREIQLQTRDQYVVGMWRKDLEFQLCWENMGGQKYQRITLQSADLVLGIS</sequence>
<gene>
    <name evidence="2" type="ORF">FB567DRAFT_595624</name>
</gene>
<feature type="domain" description="Heterokaryon incompatibility" evidence="1">
    <location>
        <begin position="255"/>
        <end position="400"/>
    </location>
</feature>
<accession>A0A8K0VV48</accession>
<dbReference type="InterPro" id="IPR010730">
    <property type="entry name" value="HET"/>
</dbReference>
<comment type="caution">
    <text evidence="2">The sequence shown here is derived from an EMBL/GenBank/DDBJ whole genome shotgun (WGS) entry which is preliminary data.</text>
</comment>
<evidence type="ECO:0000259" key="1">
    <source>
        <dbReference type="Pfam" id="PF06985"/>
    </source>
</evidence>
<protein>
    <submittedName>
        <fullName evidence="2">Heterokaryon incompatibility protein-domain-containing protein</fullName>
    </submittedName>
</protein>
<dbReference type="AlphaFoldDB" id="A0A8K0VV48"/>
<dbReference type="PANTHER" id="PTHR33112:SF16">
    <property type="entry name" value="HETEROKARYON INCOMPATIBILITY DOMAIN-CONTAINING PROTEIN"/>
    <property type="match status" value="1"/>
</dbReference>
<dbReference type="EMBL" id="JAGMVJ010000016">
    <property type="protein sequence ID" value="KAH7079635.1"/>
    <property type="molecule type" value="Genomic_DNA"/>
</dbReference>
<dbReference type="PANTHER" id="PTHR33112">
    <property type="entry name" value="DOMAIN PROTEIN, PUTATIVE-RELATED"/>
    <property type="match status" value="1"/>
</dbReference>
<evidence type="ECO:0000313" key="2">
    <source>
        <dbReference type="EMBL" id="KAH7079635.1"/>
    </source>
</evidence>
<dbReference type="OrthoDB" id="3486565at2759"/>
<proteinExistence type="predicted"/>
<name>A0A8K0VV48_9PLEO</name>
<organism evidence="2 3">
    <name type="scientific">Paraphoma chrysanthemicola</name>
    <dbReference type="NCBI Taxonomy" id="798071"/>
    <lineage>
        <taxon>Eukaryota</taxon>
        <taxon>Fungi</taxon>
        <taxon>Dikarya</taxon>
        <taxon>Ascomycota</taxon>
        <taxon>Pezizomycotina</taxon>
        <taxon>Dothideomycetes</taxon>
        <taxon>Pleosporomycetidae</taxon>
        <taxon>Pleosporales</taxon>
        <taxon>Pleosporineae</taxon>
        <taxon>Phaeosphaeriaceae</taxon>
        <taxon>Paraphoma</taxon>
    </lineage>
</organism>
<dbReference type="Pfam" id="PF06985">
    <property type="entry name" value="HET"/>
    <property type="match status" value="1"/>
</dbReference>
<dbReference type="Proteomes" id="UP000813461">
    <property type="component" value="Unassembled WGS sequence"/>
</dbReference>
<evidence type="ECO:0000313" key="3">
    <source>
        <dbReference type="Proteomes" id="UP000813461"/>
    </source>
</evidence>
<keyword evidence="3" id="KW-1185">Reference proteome</keyword>